<dbReference type="EMBL" id="LSCQ01000044">
    <property type="protein sequence ID" value="KXB36331.1"/>
    <property type="molecule type" value="Genomic_DNA"/>
</dbReference>
<feature type="non-terminal residue" evidence="1">
    <location>
        <position position="1"/>
    </location>
</feature>
<comment type="caution">
    <text evidence="1">The sequence shown here is derived from an EMBL/GenBank/DDBJ whole genome shotgun (WGS) entry which is preliminary data.</text>
</comment>
<evidence type="ECO:0000313" key="1">
    <source>
        <dbReference type="EMBL" id="KXB36331.1"/>
    </source>
</evidence>
<name>A0A133XZH1_9LACT</name>
<gene>
    <name evidence="1" type="ORF">HMPREF3187_00917</name>
</gene>
<reference evidence="1 2" key="1">
    <citation type="submission" date="2016-01" db="EMBL/GenBank/DDBJ databases">
        <authorList>
            <person name="Oliw E.H."/>
        </authorList>
    </citation>
    <scope>NUCLEOTIDE SEQUENCE [LARGE SCALE GENOMIC DNA]</scope>
    <source>
        <strain evidence="1 2">KA00635</strain>
    </source>
</reference>
<accession>A0A133XZH1</accession>
<evidence type="ECO:0000313" key="2">
    <source>
        <dbReference type="Proteomes" id="UP000070422"/>
    </source>
</evidence>
<dbReference type="Proteomes" id="UP000070422">
    <property type="component" value="Unassembled WGS sequence"/>
</dbReference>
<sequence>TILRHKNTALQRLGFWSNFWGAVQMKEPVLREALFLSLD</sequence>
<protein>
    <submittedName>
        <fullName evidence="1">Uncharacterized protein</fullName>
    </submittedName>
</protein>
<proteinExistence type="predicted"/>
<dbReference type="AlphaFoldDB" id="A0A133XZH1"/>
<dbReference type="PATRIC" id="fig|87541.4.peg.905"/>
<organism evidence="1 2">
    <name type="scientific">Aerococcus christensenii</name>
    <dbReference type="NCBI Taxonomy" id="87541"/>
    <lineage>
        <taxon>Bacteria</taxon>
        <taxon>Bacillati</taxon>
        <taxon>Bacillota</taxon>
        <taxon>Bacilli</taxon>
        <taxon>Lactobacillales</taxon>
        <taxon>Aerococcaceae</taxon>
        <taxon>Aerococcus</taxon>
    </lineage>
</organism>